<dbReference type="EMBL" id="VDEP01000069">
    <property type="protein sequence ID" value="KAA1134277.1"/>
    <property type="molecule type" value="Genomic_DNA"/>
</dbReference>
<sequence>MKSKINLRVFILLIAGSFPETWAQAVRPCFITGNVPLPASITYDPSVQCDLAIKPFPDVPDVYMTLNQVTYRFSQRDISYQSSADIIPPVIFAVRSFGGMKAADKLEVYGKLYGAMNAGVRSQGNKAAIQLTKGVQNFIQLHLRKLAGDPNEKLYPLFRLVYINCVKCSPDNYKELENYGRDIGVIS</sequence>
<keyword evidence="1" id="KW-0732">Signal</keyword>
<reference evidence="5 6" key="1">
    <citation type="submission" date="2019-05" db="EMBL/GenBank/DDBJ databases">
        <title>Emergence of the Ug99 lineage of the wheat stem rust pathogen through somatic hybridization.</title>
        <authorList>
            <person name="Li F."/>
            <person name="Upadhyaya N.M."/>
            <person name="Sperschneider J."/>
            <person name="Matny O."/>
            <person name="Nguyen-Phuc H."/>
            <person name="Mago R."/>
            <person name="Raley C."/>
            <person name="Miller M.E."/>
            <person name="Silverstein K.A.T."/>
            <person name="Henningsen E."/>
            <person name="Hirsch C.D."/>
            <person name="Visser B."/>
            <person name="Pretorius Z.A."/>
            <person name="Steffenson B.J."/>
            <person name="Schwessinger B."/>
            <person name="Dodds P.N."/>
            <person name="Figueroa M."/>
        </authorList>
    </citation>
    <scope>NUCLEOTIDE SEQUENCE [LARGE SCALE GENOMIC DNA]</scope>
    <source>
        <strain evidence="3">21-0</strain>
        <strain evidence="4 6">Ug99</strain>
    </source>
</reference>
<protein>
    <recommendedName>
        <fullName evidence="2">DUF7143 domain-containing protein</fullName>
    </recommendedName>
</protein>
<evidence type="ECO:0000313" key="5">
    <source>
        <dbReference type="Proteomes" id="UP000324748"/>
    </source>
</evidence>
<dbReference type="Proteomes" id="UP000325313">
    <property type="component" value="Unassembled WGS sequence"/>
</dbReference>
<accession>A0A5B0S8W7</accession>
<feature type="chain" id="PRO_5036138277" description="DUF7143 domain-containing protein" evidence="1">
    <location>
        <begin position="24"/>
        <end position="187"/>
    </location>
</feature>
<dbReference type="Pfam" id="PF23631">
    <property type="entry name" value="DUF7143"/>
    <property type="match status" value="1"/>
</dbReference>
<keyword evidence="5" id="KW-1185">Reference proteome</keyword>
<proteinExistence type="predicted"/>
<evidence type="ECO:0000313" key="4">
    <source>
        <dbReference type="EMBL" id="KAA1134277.1"/>
    </source>
</evidence>
<feature type="signal peptide" evidence="1">
    <location>
        <begin position="1"/>
        <end position="23"/>
    </location>
</feature>
<comment type="caution">
    <text evidence="4">The sequence shown here is derived from an EMBL/GenBank/DDBJ whole genome shotgun (WGS) entry which is preliminary data.</text>
</comment>
<dbReference type="OrthoDB" id="2501656at2759"/>
<dbReference type="PANTHER" id="PTHR37592">
    <property type="match status" value="1"/>
</dbReference>
<name>A0A5B0S8W7_PUCGR</name>
<evidence type="ECO:0000256" key="1">
    <source>
        <dbReference type="SAM" id="SignalP"/>
    </source>
</evidence>
<evidence type="ECO:0000313" key="3">
    <source>
        <dbReference type="EMBL" id="KAA1097374.1"/>
    </source>
</evidence>
<evidence type="ECO:0000313" key="6">
    <source>
        <dbReference type="Proteomes" id="UP000325313"/>
    </source>
</evidence>
<organism evidence="4 6">
    <name type="scientific">Puccinia graminis f. sp. tritici</name>
    <dbReference type="NCBI Taxonomy" id="56615"/>
    <lineage>
        <taxon>Eukaryota</taxon>
        <taxon>Fungi</taxon>
        <taxon>Dikarya</taxon>
        <taxon>Basidiomycota</taxon>
        <taxon>Pucciniomycotina</taxon>
        <taxon>Pucciniomycetes</taxon>
        <taxon>Pucciniales</taxon>
        <taxon>Pucciniaceae</taxon>
        <taxon>Puccinia</taxon>
    </lineage>
</organism>
<dbReference type="Proteomes" id="UP000324748">
    <property type="component" value="Unassembled WGS sequence"/>
</dbReference>
<dbReference type="EMBL" id="VSWC01000066">
    <property type="protein sequence ID" value="KAA1097374.1"/>
    <property type="molecule type" value="Genomic_DNA"/>
</dbReference>
<dbReference type="InterPro" id="IPR055567">
    <property type="entry name" value="DUF7143"/>
</dbReference>
<evidence type="ECO:0000259" key="2">
    <source>
        <dbReference type="Pfam" id="PF23631"/>
    </source>
</evidence>
<gene>
    <name evidence="3" type="ORF">PGT21_004468</name>
    <name evidence="4" type="ORF">PGTUg99_034468</name>
</gene>
<dbReference type="AlphaFoldDB" id="A0A5B0S8W7"/>
<feature type="domain" description="DUF7143" evidence="2">
    <location>
        <begin position="31"/>
        <end position="179"/>
    </location>
</feature>
<dbReference type="PANTHER" id="PTHR37592:SF1">
    <property type="match status" value="1"/>
</dbReference>